<dbReference type="HOGENOM" id="CLU_1074021_0_0_1"/>
<dbReference type="InParanoid" id="A0A0D0D6Y8"/>
<dbReference type="OrthoDB" id="2690041at2759"/>
<dbReference type="EMBL" id="KN825258">
    <property type="protein sequence ID" value="KIK92652.1"/>
    <property type="molecule type" value="Genomic_DNA"/>
</dbReference>
<reference evidence="2" key="2">
    <citation type="submission" date="2015-01" db="EMBL/GenBank/DDBJ databases">
        <title>Evolutionary Origins and Diversification of the Mycorrhizal Mutualists.</title>
        <authorList>
            <consortium name="DOE Joint Genome Institute"/>
            <consortium name="Mycorrhizal Genomics Consortium"/>
            <person name="Kohler A."/>
            <person name="Kuo A."/>
            <person name="Nagy L.G."/>
            <person name="Floudas D."/>
            <person name="Copeland A."/>
            <person name="Barry K.W."/>
            <person name="Cichocki N."/>
            <person name="Veneault-Fourrey C."/>
            <person name="LaButti K."/>
            <person name="Lindquist E.A."/>
            <person name="Lipzen A."/>
            <person name="Lundell T."/>
            <person name="Morin E."/>
            <person name="Murat C."/>
            <person name="Riley R."/>
            <person name="Ohm R."/>
            <person name="Sun H."/>
            <person name="Tunlid A."/>
            <person name="Henrissat B."/>
            <person name="Grigoriev I.V."/>
            <person name="Hibbett D.S."/>
            <person name="Martin F."/>
        </authorList>
    </citation>
    <scope>NUCLEOTIDE SEQUENCE [LARGE SCALE GENOMIC DNA]</scope>
    <source>
        <strain evidence="2">Ve08.2h10</strain>
    </source>
</reference>
<accession>A0A0D0D6Y8</accession>
<dbReference type="Proteomes" id="UP000054538">
    <property type="component" value="Unassembled WGS sequence"/>
</dbReference>
<reference evidence="1 2" key="1">
    <citation type="submission" date="2014-04" db="EMBL/GenBank/DDBJ databases">
        <authorList>
            <consortium name="DOE Joint Genome Institute"/>
            <person name="Kuo A."/>
            <person name="Kohler A."/>
            <person name="Jargeat P."/>
            <person name="Nagy L.G."/>
            <person name="Floudas D."/>
            <person name="Copeland A."/>
            <person name="Barry K.W."/>
            <person name="Cichocki N."/>
            <person name="Veneault-Fourrey C."/>
            <person name="LaButti K."/>
            <person name="Lindquist E.A."/>
            <person name="Lipzen A."/>
            <person name="Lundell T."/>
            <person name="Morin E."/>
            <person name="Murat C."/>
            <person name="Sun H."/>
            <person name="Tunlid A."/>
            <person name="Henrissat B."/>
            <person name="Grigoriev I.V."/>
            <person name="Hibbett D.S."/>
            <person name="Martin F."/>
            <person name="Nordberg H.P."/>
            <person name="Cantor M.N."/>
            <person name="Hua S.X."/>
        </authorList>
    </citation>
    <scope>NUCLEOTIDE SEQUENCE [LARGE SCALE GENOMIC DNA]</scope>
    <source>
        <strain evidence="1 2">Ve08.2h10</strain>
    </source>
</reference>
<keyword evidence="2" id="KW-1185">Reference proteome</keyword>
<name>A0A0D0D6Y8_9AGAM</name>
<evidence type="ECO:0000313" key="1">
    <source>
        <dbReference type="EMBL" id="KIK92652.1"/>
    </source>
</evidence>
<protein>
    <submittedName>
        <fullName evidence="1">Uncharacterized protein</fullName>
    </submittedName>
</protein>
<proteinExistence type="predicted"/>
<gene>
    <name evidence="1" type="ORF">PAXRUDRAFT_792053</name>
</gene>
<dbReference type="SUPFAM" id="SSF53098">
    <property type="entry name" value="Ribonuclease H-like"/>
    <property type="match status" value="1"/>
</dbReference>
<dbReference type="AlphaFoldDB" id="A0A0D0D6Y8"/>
<sequence>MLVEFASCIKNCTGKEWIETKCCIRYVILLYLQSRLRKLGTRCQAHVFHLAAQALISTYSKALFYDLKDAGLEFVSENGQHDEIGLVRAITVKAHSSAQREQLFKDIQSCLPDPCPPSQVFQLLLDMPICWSSTYFVDIFVYELGLQADMMAKQKKIDELMLTGEEWKRVQLFASLLAHADNAQQSFSSDKGCTLQHALPALEALHKAWTIHSDYKRYAPFKDGLDAATDKLAEYYNCTADSNAYTLSICKCLLCHISV</sequence>
<organism evidence="1 2">
    <name type="scientific">Paxillus rubicundulus Ve08.2h10</name>
    <dbReference type="NCBI Taxonomy" id="930991"/>
    <lineage>
        <taxon>Eukaryota</taxon>
        <taxon>Fungi</taxon>
        <taxon>Dikarya</taxon>
        <taxon>Basidiomycota</taxon>
        <taxon>Agaricomycotina</taxon>
        <taxon>Agaricomycetes</taxon>
        <taxon>Agaricomycetidae</taxon>
        <taxon>Boletales</taxon>
        <taxon>Paxilineae</taxon>
        <taxon>Paxillaceae</taxon>
        <taxon>Paxillus</taxon>
    </lineage>
</organism>
<evidence type="ECO:0000313" key="2">
    <source>
        <dbReference type="Proteomes" id="UP000054538"/>
    </source>
</evidence>
<dbReference type="InterPro" id="IPR012337">
    <property type="entry name" value="RNaseH-like_sf"/>
</dbReference>